<protein>
    <submittedName>
        <fullName evidence="2">Uncharacterized protein</fullName>
    </submittedName>
</protein>
<feature type="transmembrane region" description="Helical" evidence="1">
    <location>
        <begin position="86"/>
        <end position="106"/>
    </location>
</feature>
<keyword evidence="3" id="KW-1185">Reference proteome</keyword>
<gene>
    <name evidence="2" type="ORF">V0U79_12115</name>
</gene>
<comment type="caution">
    <text evidence="2">The sequence shown here is derived from an EMBL/GenBank/DDBJ whole genome shotgun (WGS) entry which is preliminary data.</text>
</comment>
<proteinExistence type="predicted"/>
<keyword evidence="1" id="KW-0812">Transmembrane</keyword>
<evidence type="ECO:0000256" key="1">
    <source>
        <dbReference type="SAM" id="Phobius"/>
    </source>
</evidence>
<reference evidence="2 3" key="1">
    <citation type="submission" date="2024-01" db="EMBL/GenBank/DDBJ databases">
        <title>Hyphobacterium bacterium isolated from marine sediment.</title>
        <authorList>
            <person name="Zhao S."/>
        </authorList>
    </citation>
    <scope>NUCLEOTIDE SEQUENCE [LARGE SCALE GENOMIC DNA]</scope>
    <source>
        <strain evidence="3">HN65</strain>
    </source>
</reference>
<dbReference type="EMBL" id="JAZDRP010000008">
    <property type="protein sequence ID" value="MEE2527115.1"/>
    <property type="molecule type" value="Genomic_DNA"/>
</dbReference>
<evidence type="ECO:0000313" key="2">
    <source>
        <dbReference type="EMBL" id="MEE2527115.1"/>
    </source>
</evidence>
<dbReference type="Proteomes" id="UP001354971">
    <property type="component" value="Unassembled WGS sequence"/>
</dbReference>
<sequence>MQETEKGSFFEAIPLLAIPVIGVGAASYFMTGAGFETWLTSHAFDVPLSGNSFTIDGRFLFLIISTLILMWEILRSAYNHTISMQNHAFSVIIFLGSAFAFTQLQFLQSQLFLFVVVLTFIDVFAGFYITAKTRSRKTTARTEVVNIRADIEPNRG</sequence>
<feature type="transmembrane region" description="Helical" evidence="1">
    <location>
        <begin position="112"/>
        <end position="131"/>
    </location>
</feature>
<accession>A0ABU7LTB4</accession>
<organism evidence="2 3">
    <name type="scientific">Hyphobacterium lacteum</name>
    <dbReference type="NCBI Taxonomy" id="3116575"/>
    <lineage>
        <taxon>Bacteria</taxon>
        <taxon>Pseudomonadati</taxon>
        <taxon>Pseudomonadota</taxon>
        <taxon>Alphaproteobacteria</taxon>
        <taxon>Maricaulales</taxon>
        <taxon>Maricaulaceae</taxon>
        <taxon>Hyphobacterium</taxon>
    </lineage>
</organism>
<keyword evidence="1" id="KW-0472">Membrane</keyword>
<feature type="transmembrane region" description="Helical" evidence="1">
    <location>
        <begin position="55"/>
        <end position="74"/>
    </location>
</feature>
<keyword evidence="1" id="KW-1133">Transmembrane helix</keyword>
<evidence type="ECO:0000313" key="3">
    <source>
        <dbReference type="Proteomes" id="UP001354971"/>
    </source>
</evidence>
<feature type="transmembrane region" description="Helical" evidence="1">
    <location>
        <begin position="12"/>
        <end position="35"/>
    </location>
</feature>
<dbReference type="RefSeq" id="WP_330199779.1">
    <property type="nucleotide sequence ID" value="NZ_JAZDRP010000008.1"/>
</dbReference>
<name>A0ABU7LTB4_9PROT</name>